<dbReference type="InterPro" id="IPR012341">
    <property type="entry name" value="6hp_glycosidase-like_sf"/>
</dbReference>
<dbReference type="Pfam" id="PF22124">
    <property type="entry name" value="Glyco_hydro_95_cat"/>
    <property type="match status" value="2"/>
</dbReference>
<sequence length="885" mass="97739">MDSPIGLLGGRSWAFLLPVFQLLSRILPWSVQILLRRLYCLATAANCMSHTRSAPPGFPSSGNGLWYTTPGSVWVQELLPVGNGYLAAMLPGGTSQESTQLNIESLWSGGPFQDPTYNGGNSLPSQHTQLAEDMRSIRHNIFSSPTGTVDSIEKIMTDPGAYEYLLATLDVSGQVTNYWRWLDLDEAVSRTTWSQGGATFYRETFCSHPLEACLQYVNSTAKTLPSLSYAYSVSAEAGLPTPNVTCFDNSTLSIRNYVNNPGMMYEFLAQVVAPGGSVACSTVPRSNPPNATLNVSGASEAWITWVGGTNYDMTAGNIASNYSFQGSDPHNALCTIISSANFGSRSYSSILAQHIADYDSIVGSFSLSLGQVPDLDTPTDQIVASYQTYVGNAYLEWLLFNYGRYLLTSSARGVLPVNLQGKWADGLSNAWGAGKCHDLSPLSRVFDDSYGKDYHSNINIQMNYWFAEMTNMNVVLPLFDYFENTWAPRGAYTAWALYNISSGWVTHNEFIQMNIFGHTGMKRSGNSAQWANYPESNAWMMAHVWDHFDYNNDVQWWQTQGWPLLKSVASFHLERLIEDLHFNDSTLVTAPCNSPEQVPITFGCAHAQQLIWELFNAIEKGFAAAGDTDTVFLDSVLAKRDQMDKGIRIGRWGQLQEWKVDMDSPTDTHRHLSHLIGLYPGYAITSYDPALQGGLIVNRTFVNYTREQVLNAAEKSLLHRGNGTGPDADAGWDKLWRAAGWAQLGNESEFYKHLTYAIERNFAANLFDLYTADSRIFQIDANFGYPAAVLNGLLQAPDVANIDMPLQVTLLPALPPTWSTGEMKGARIRGGITLDFAWSGGKLTSATFTVDGNVAGRERHVIVNYGNQIIGQFRSNEATVVNLSF</sequence>
<dbReference type="Proteomes" id="UP000054538">
    <property type="component" value="Unassembled WGS sequence"/>
</dbReference>
<feature type="domain" description="Alpha fucosidase A-like C-terminal" evidence="2">
    <location>
        <begin position="808"/>
        <end position="850"/>
    </location>
</feature>
<dbReference type="HOGENOM" id="CLU_004617_2_2_1"/>
<evidence type="ECO:0000259" key="3">
    <source>
        <dbReference type="Pfam" id="PF22124"/>
    </source>
</evidence>
<dbReference type="STRING" id="930991.A0A0D0DR08"/>
<protein>
    <submittedName>
        <fullName evidence="4">Glycoside hydrolase family 95 protein</fullName>
    </submittedName>
</protein>
<dbReference type="Pfam" id="PF21307">
    <property type="entry name" value="Glyco_hydro_95_C"/>
    <property type="match status" value="1"/>
</dbReference>
<evidence type="ECO:0000313" key="5">
    <source>
        <dbReference type="Proteomes" id="UP000054538"/>
    </source>
</evidence>
<dbReference type="GO" id="GO:0004560">
    <property type="term" value="F:alpha-L-fucosidase activity"/>
    <property type="evidence" value="ECO:0007669"/>
    <property type="project" value="InterPro"/>
</dbReference>
<keyword evidence="5" id="KW-1185">Reference proteome</keyword>
<dbReference type="Gene3D" id="1.50.10.10">
    <property type="match status" value="1"/>
</dbReference>
<name>A0A0D0DR08_9AGAM</name>
<keyword evidence="4" id="KW-0378">Hydrolase</keyword>
<feature type="domain" description="Glycosyl hydrolase family 95 catalytic" evidence="3">
    <location>
        <begin position="449"/>
        <end position="791"/>
    </location>
</feature>
<dbReference type="PIRSF" id="PIRSF007663">
    <property type="entry name" value="UCP007663"/>
    <property type="match status" value="1"/>
</dbReference>
<dbReference type="InParanoid" id="A0A0D0DR08"/>
<dbReference type="GO" id="GO:0005975">
    <property type="term" value="P:carbohydrate metabolic process"/>
    <property type="evidence" value="ECO:0007669"/>
    <property type="project" value="InterPro"/>
</dbReference>
<accession>A0A0D0DR08</accession>
<feature type="domain" description="Glycosyl hydrolase family 95 N-terminal" evidence="1">
    <location>
        <begin position="65"/>
        <end position="313"/>
    </location>
</feature>
<dbReference type="InterPro" id="IPR008928">
    <property type="entry name" value="6-hairpin_glycosidase_sf"/>
</dbReference>
<dbReference type="InterPro" id="IPR054363">
    <property type="entry name" value="GH95_cat"/>
</dbReference>
<dbReference type="PANTHER" id="PTHR31084:SF3">
    <property type="entry name" value="ALPHA-FUCOSIDASE A"/>
    <property type="match status" value="1"/>
</dbReference>
<dbReference type="EMBL" id="KN825057">
    <property type="protein sequence ID" value="KIK95208.1"/>
    <property type="molecule type" value="Genomic_DNA"/>
</dbReference>
<dbReference type="SUPFAM" id="SSF48208">
    <property type="entry name" value="Six-hairpin glycosidases"/>
    <property type="match status" value="1"/>
</dbReference>
<reference evidence="5" key="2">
    <citation type="submission" date="2015-01" db="EMBL/GenBank/DDBJ databases">
        <title>Evolutionary Origins and Diversification of the Mycorrhizal Mutualists.</title>
        <authorList>
            <consortium name="DOE Joint Genome Institute"/>
            <consortium name="Mycorrhizal Genomics Consortium"/>
            <person name="Kohler A."/>
            <person name="Kuo A."/>
            <person name="Nagy L.G."/>
            <person name="Floudas D."/>
            <person name="Copeland A."/>
            <person name="Barry K.W."/>
            <person name="Cichocki N."/>
            <person name="Veneault-Fourrey C."/>
            <person name="LaButti K."/>
            <person name="Lindquist E.A."/>
            <person name="Lipzen A."/>
            <person name="Lundell T."/>
            <person name="Morin E."/>
            <person name="Murat C."/>
            <person name="Riley R."/>
            <person name="Ohm R."/>
            <person name="Sun H."/>
            <person name="Tunlid A."/>
            <person name="Henrissat B."/>
            <person name="Grigoriev I.V."/>
            <person name="Hibbett D.S."/>
            <person name="Martin F."/>
        </authorList>
    </citation>
    <scope>NUCLEOTIDE SEQUENCE [LARGE SCALE GENOMIC DNA]</scope>
    <source>
        <strain evidence="5">Ve08.2h10</strain>
    </source>
</reference>
<organism evidence="4 5">
    <name type="scientific">Paxillus rubicundulus Ve08.2h10</name>
    <dbReference type="NCBI Taxonomy" id="930991"/>
    <lineage>
        <taxon>Eukaryota</taxon>
        <taxon>Fungi</taxon>
        <taxon>Dikarya</taxon>
        <taxon>Basidiomycota</taxon>
        <taxon>Agaricomycotina</taxon>
        <taxon>Agaricomycetes</taxon>
        <taxon>Agaricomycetidae</taxon>
        <taxon>Boletales</taxon>
        <taxon>Paxilineae</taxon>
        <taxon>Paxillaceae</taxon>
        <taxon>Paxillus</taxon>
    </lineage>
</organism>
<dbReference type="Pfam" id="PF14498">
    <property type="entry name" value="Glyco_hyd_65N_2"/>
    <property type="match status" value="1"/>
</dbReference>
<dbReference type="OrthoDB" id="2848340at2759"/>
<evidence type="ECO:0000313" key="4">
    <source>
        <dbReference type="EMBL" id="KIK95208.1"/>
    </source>
</evidence>
<dbReference type="AlphaFoldDB" id="A0A0D0DR08"/>
<evidence type="ECO:0000259" key="1">
    <source>
        <dbReference type="Pfam" id="PF14498"/>
    </source>
</evidence>
<proteinExistence type="predicted"/>
<dbReference type="InterPro" id="IPR027414">
    <property type="entry name" value="GH95_N_dom"/>
</dbReference>
<dbReference type="InterPro" id="IPR049053">
    <property type="entry name" value="AFCA-like_C"/>
</dbReference>
<dbReference type="PANTHER" id="PTHR31084">
    <property type="entry name" value="ALPHA-L-FUCOSIDASE 2"/>
    <property type="match status" value="1"/>
</dbReference>
<reference evidence="4 5" key="1">
    <citation type="submission" date="2014-04" db="EMBL/GenBank/DDBJ databases">
        <authorList>
            <consortium name="DOE Joint Genome Institute"/>
            <person name="Kuo A."/>
            <person name="Kohler A."/>
            <person name="Jargeat P."/>
            <person name="Nagy L.G."/>
            <person name="Floudas D."/>
            <person name="Copeland A."/>
            <person name="Barry K.W."/>
            <person name="Cichocki N."/>
            <person name="Veneault-Fourrey C."/>
            <person name="LaButti K."/>
            <person name="Lindquist E.A."/>
            <person name="Lipzen A."/>
            <person name="Lundell T."/>
            <person name="Morin E."/>
            <person name="Murat C."/>
            <person name="Sun H."/>
            <person name="Tunlid A."/>
            <person name="Henrissat B."/>
            <person name="Grigoriev I.V."/>
            <person name="Hibbett D.S."/>
            <person name="Martin F."/>
            <person name="Nordberg H.P."/>
            <person name="Cantor M.N."/>
            <person name="Hua S.X."/>
        </authorList>
    </citation>
    <scope>NUCLEOTIDE SEQUENCE [LARGE SCALE GENOMIC DNA]</scope>
    <source>
        <strain evidence="4 5">Ve08.2h10</strain>
    </source>
</reference>
<evidence type="ECO:0000259" key="2">
    <source>
        <dbReference type="Pfam" id="PF21307"/>
    </source>
</evidence>
<gene>
    <name evidence="4" type="ORF">PAXRUDRAFT_33110</name>
</gene>
<feature type="domain" description="Glycosyl hydrolase family 95 catalytic" evidence="3">
    <location>
        <begin position="346"/>
        <end position="433"/>
    </location>
</feature>
<dbReference type="InterPro" id="IPR016518">
    <property type="entry name" value="Alpha-L-fucosidase"/>
</dbReference>